<dbReference type="AlphaFoldDB" id="A0A2U1PI31"/>
<comment type="caution">
    <text evidence="1">The sequence shown here is derived from an EMBL/GenBank/DDBJ whole genome shotgun (WGS) entry which is preliminary data.</text>
</comment>
<sequence length="178" mass="20453">MEIKLKSGSLKVNTQVISEMLGLKDEGESIMRSEVIGNEVMIANWKNKFPMDEEYITPSVVKGKIRKSKEVDLNFKLNFVMIYVDCTKCNALPMVQKRPSTTTWSREVLREREEEEIEAGGFGLGEKEPAYEEEEDIGFPEDLEGFVWKLGKYVETISKSRSCFEMTLWMGKEVFLGN</sequence>
<organism evidence="1 2">
    <name type="scientific">Artemisia annua</name>
    <name type="common">Sweet wormwood</name>
    <dbReference type="NCBI Taxonomy" id="35608"/>
    <lineage>
        <taxon>Eukaryota</taxon>
        <taxon>Viridiplantae</taxon>
        <taxon>Streptophyta</taxon>
        <taxon>Embryophyta</taxon>
        <taxon>Tracheophyta</taxon>
        <taxon>Spermatophyta</taxon>
        <taxon>Magnoliopsida</taxon>
        <taxon>eudicotyledons</taxon>
        <taxon>Gunneridae</taxon>
        <taxon>Pentapetalae</taxon>
        <taxon>asterids</taxon>
        <taxon>campanulids</taxon>
        <taxon>Asterales</taxon>
        <taxon>Asteraceae</taxon>
        <taxon>Asteroideae</taxon>
        <taxon>Anthemideae</taxon>
        <taxon>Artemisiinae</taxon>
        <taxon>Artemisia</taxon>
    </lineage>
</organism>
<evidence type="ECO:0000313" key="1">
    <source>
        <dbReference type="EMBL" id="PWA85416.1"/>
    </source>
</evidence>
<evidence type="ECO:0000313" key="2">
    <source>
        <dbReference type="Proteomes" id="UP000245207"/>
    </source>
</evidence>
<accession>A0A2U1PI31</accession>
<reference evidence="1 2" key="1">
    <citation type="journal article" date="2018" name="Mol. Plant">
        <title>The genome of Artemisia annua provides insight into the evolution of Asteraceae family and artemisinin biosynthesis.</title>
        <authorList>
            <person name="Shen Q."/>
            <person name="Zhang L."/>
            <person name="Liao Z."/>
            <person name="Wang S."/>
            <person name="Yan T."/>
            <person name="Shi P."/>
            <person name="Liu M."/>
            <person name="Fu X."/>
            <person name="Pan Q."/>
            <person name="Wang Y."/>
            <person name="Lv Z."/>
            <person name="Lu X."/>
            <person name="Zhang F."/>
            <person name="Jiang W."/>
            <person name="Ma Y."/>
            <person name="Chen M."/>
            <person name="Hao X."/>
            <person name="Li L."/>
            <person name="Tang Y."/>
            <person name="Lv G."/>
            <person name="Zhou Y."/>
            <person name="Sun X."/>
            <person name="Brodelius P.E."/>
            <person name="Rose J.K.C."/>
            <person name="Tang K."/>
        </authorList>
    </citation>
    <scope>NUCLEOTIDE SEQUENCE [LARGE SCALE GENOMIC DNA]</scope>
    <source>
        <strain evidence="2">cv. Huhao1</strain>
        <tissue evidence="1">Leaf</tissue>
    </source>
</reference>
<dbReference type="OrthoDB" id="1582711at2759"/>
<name>A0A2U1PI31_ARTAN</name>
<keyword evidence="2" id="KW-1185">Reference proteome</keyword>
<proteinExistence type="predicted"/>
<dbReference type="EMBL" id="PKPP01001122">
    <property type="protein sequence ID" value="PWA85416.1"/>
    <property type="molecule type" value="Genomic_DNA"/>
</dbReference>
<dbReference type="Proteomes" id="UP000245207">
    <property type="component" value="Unassembled WGS sequence"/>
</dbReference>
<gene>
    <name evidence="1" type="ORF">CTI12_AA149160</name>
</gene>
<protein>
    <submittedName>
        <fullName evidence="1">Uncharacterized protein</fullName>
    </submittedName>
</protein>